<evidence type="ECO:0000313" key="2">
    <source>
        <dbReference type="EMBL" id="CAL6020711.1"/>
    </source>
</evidence>
<keyword evidence="3" id="KW-1185">Reference proteome</keyword>
<accession>A0AA86QAH2</accession>
<dbReference type="EMBL" id="CAXDID020000086">
    <property type="protein sequence ID" value="CAL6020711.1"/>
    <property type="molecule type" value="Genomic_DNA"/>
</dbReference>
<evidence type="ECO:0000313" key="3">
    <source>
        <dbReference type="Proteomes" id="UP001642409"/>
    </source>
</evidence>
<reference evidence="2 3" key="2">
    <citation type="submission" date="2024-07" db="EMBL/GenBank/DDBJ databases">
        <authorList>
            <person name="Akdeniz Z."/>
        </authorList>
    </citation>
    <scope>NUCLEOTIDE SEQUENCE [LARGE SCALE GENOMIC DNA]</scope>
</reference>
<protein>
    <submittedName>
        <fullName evidence="2">Hypothetical_protein</fullName>
    </submittedName>
</protein>
<comment type="caution">
    <text evidence="1">The sequence shown here is derived from an EMBL/GenBank/DDBJ whole genome shotgun (WGS) entry which is preliminary data.</text>
</comment>
<name>A0AA86QAH2_9EUKA</name>
<reference evidence="1" key="1">
    <citation type="submission" date="2023-06" db="EMBL/GenBank/DDBJ databases">
        <authorList>
            <person name="Kurt Z."/>
        </authorList>
    </citation>
    <scope>NUCLEOTIDE SEQUENCE</scope>
</reference>
<dbReference type="AlphaFoldDB" id="A0AA86QAH2"/>
<proteinExistence type="predicted"/>
<evidence type="ECO:0000313" key="1">
    <source>
        <dbReference type="EMBL" id="CAI9953406.1"/>
    </source>
</evidence>
<gene>
    <name evidence="2" type="ORF">HINF_LOCUS27732</name>
    <name evidence="1" type="ORF">HINF_LOCUS41051</name>
</gene>
<sequence>MFSDAGGRIRTKPYFMGKSFSKTESLKQTCSVSDGNQILGPFQLLGNNSRPGTGFGFKQTLCHGMKSRRVLARQIVERASARVLVRKKPRGRSLNSASVEYLQVKIIMQKIFMWLERKYFLIALIQISILRQSPVLTSEINSFPFAAKRFDIYSSSYQIQTLIPNFLARHKSYECSKTRANADVPSAVPCSFNRSAATQVGAAKLFYFTCCKKQLLELHSNIIFKTQRWDLYKYQYQNLIETWQLVLLCSKLQNQCKHNYHNQTVQAELHIQ</sequence>
<organism evidence="1">
    <name type="scientific">Hexamita inflata</name>
    <dbReference type="NCBI Taxonomy" id="28002"/>
    <lineage>
        <taxon>Eukaryota</taxon>
        <taxon>Metamonada</taxon>
        <taxon>Diplomonadida</taxon>
        <taxon>Hexamitidae</taxon>
        <taxon>Hexamitinae</taxon>
        <taxon>Hexamita</taxon>
    </lineage>
</organism>
<dbReference type="Proteomes" id="UP001642409">
    <property type="component" value="Unassembled WGS sequence"/>
</dbReference>
<dbReference type="EMBL" id="CATOUU010000838">
    <property type="protein sequence ID" value="CAI9953406.1"/>
    <property type="molecule type" value="Genomic_DNA"/>
</dbReference>